<dbReference type="InterPro" id="IPR002132">
    <property type="entry name" value="Ribosomal_uL5"/>
</dbReference>
<gene>
    <name evidence="8" type="ORF">B7463_g10354</name>
</gene>
<dbReference type="EMBL" id="NCSJ02000292">
    <property type="protein sequence ID" value="RFU25991.1"/>
    <property type="molecule type" value="Genomic_DNA"/>
</dbReference>
<feature type="non-terminal residue" evidence="8">
    <location>
        <position position="1"/>
    </location>
</feature>
<feature type="domain" description="Large ribosomal subunit protein uL5 N-terminal" evidence="6">
    <location>
        <begin position="193"/>
        <end position="246"/>
    </location>
</feature>
<feature type="compositionally biased region" description="Low complexity" evidence="5">
    <location>
        <begin position="44"/>
        <end position="56"/>
    </location>
</feature>
<evidence type="ECO:0000256" key="3">
    <source>
        <dbReference type="ARBA" id="ARBA00023274"/>
    </source>
</evidence>
<dbReference type="SUPFAM" id="SSF55282">
    <property type="entry name" value="RL5-like"/>
    <property type="match status" value="1"/>
</dbReference>
<dbReference type="Pfam" id="PF00673">
    <property type="entry name" value="Ribosomal_L5_C"/>
    <property type="match status" value="1"/>
</dbReference>
<accession>A0A3E2GY11</accession>
<sequence>MALRELPSILGRCMSRDVRQTSTILSQQCRGYASQNATAKEALSSDLQDLESQSSLTASQPPEDVINAYDPVKRAQSRRRELPPSRYQYRSPRYYRGPLHPHQPPPSSDPASRLFVPGPFANSRLEQTYQSTIAHDIMTLTYAHKPPGTVDPQKAERLRSWDDSSPYHKNRPKRGPRGGDVLRFVEKDITFRNVPEIESVTVHSMVKGAIDDSAFLHVAGILIQAVTGVRPTIHKAKHSVAQFGIREGKAISLTSTMYGEQAYEFLDKCINLVFPKIKDWPGIKGTTGDSSGNISWGFDRDAAILFPEVEVNYDMYPPKMIPGFHVTVKTSAKSDRHARLLLSAMGVPFYGKLIN</sequence>
<dbReference type="GO" id="GO:1990904">
    <property type="term" value="C:ribonucleoprotein complex"/>
    <property type="evidence" value="ECO:0007669"/>
    <property type="project" value="UniProtKB-KW"/>
</dbReference>
<dbReference type="InterPro" id="IPR031310">
    <property type="entry name" value="Ribosomal_uL5_N"/>
</dbReference>
<dbReference type="Gene3D" id="3.30.1440.10">
    <property type="match status" value="1"/>
</dbReference>
<feature type="region of interest" description="Disordered" evidence="5">
    <location>
        <begin position="43"/>
        <end position="118"/>
    </location>
</feature>
<proteinExistence type="inferred from homology"/>
<dbReference type="Proteomes" id="UP000258309">
    <property type="component" value="Unassembled WGS sequence"/>
</dbReference>
<feature type="non-terminal residue" evidence="8">
    <location>
        <position position="355"/>
    </location>
</feature>
<dbReference type="OrthoDB" id="539541at2759"/>
<dbReference type="GO" id="GO:0003735">
    <property type="term" value="F:structural constituent of ribosome"/>
    <property type="evidence" value="ECO:0007669"/>
    <property type="project" value="InterPro"/>
</dbReference>
<protein>
    <recommendedName>
        <fullName evidence="4">Large ribosomal subunit protein uL5m</fullName>
    </recommendedName>
</protein>
<feature type="compositionally biased region" description="Low complexity" evidence="5">
    <location>
        <begin position="84"/>
        <end position="98"/>
    </location>
</feature>
<dbReference type="STRING" id="5539.A0A3E2GY11"/>
<evidence type="ECO:0000256" key="4">
    <source>
        <dbReference type="ARBA" id="ARBA00040368"/>
    </source>
</evidence>
<comment type="caution">
    <text evidence="8">The sequence shown here is derived from an EMBL/GenBank/DDBJ whole genome shotgun (WGS) entry which is preliminary data.</text>
</comment>
<reference evidence="8 9" key="1">
    <citation type="submission" date="2018-05" db="EMBL/GenBank/DDBJ databases">
        <title>Draft genome sequence of Scytalidium lignicola DSM 105466, a ubiquitous saprotrophic fungus.</title>
        <authorList>
            <person name="Buettner E."/>
            <person name="Gebauer A.M."/>
            <person name="Hofrichter M."/>
            <person name="Liers C."/>
            <person name="Kellner H."/>
        </authorList>
    </citation>
    <scope>NUCLEOTIDE SEQUENCE [LARGE SCALE GENOMIC DNA]</scope>
    <source>
        <strain evidence="8 9">DSM 105466</strain>
    </source>
</reference>
<feature type="region of interest" description="Disordered" evidence="5">
    <location>
        <begin position="144"/>
        <end position="179"/>
    </location>
</feature>
<comment type="similarity">
    <text evidence="1">Belongs to the universal ribosomal protein uL5 family.</text>
</comment>
<keyword evidence="9" id="KW-1185">Reference proteome</keyword>
<dbReference type="GO" id="GO:0005840">
    <property type="term" value="C:ribosome"/>
    <property type="evidence" value="ECO:0007669"/>
    <property type="project" value="UniProtKB-KW"/>
</dbReference>
<evidence type="ECO:0000256" key="1">
    <source>
        <dbReference type="ARBA" id="ARBA00008553"/>
    </source>
</evidence>
<dbReference type="GO" id="GO:0006412">
    <property type="term" value="P:translation"/>
    <property type="evidence" value="ECO:0007669"/>
    <property type="project" value="InterPro"/>
</dbReference>
<dbReference type="AlphaFoldDB" id="A0A3E2GY11"/>
<evidence type="ECO:0000259" key="6">
    <source>
        <dbReference type="Pfam" id="PF00281"/>
    </source>
</evidence>
<feature type="domain" description="Large ribosomal subunit protein uL5 C-terminal" evidence="7">
    <location>
        <begin position="251"/>
        <end position="349"/>
    </location>
</feature>
<keyword evidence="3" id="KW-0687">Ribonucleoprotein</keyword>
<dbReference type="PANTHER" id="PTHR11994">
    <property type="entry name" value="60S RIBOSOMAL PROTEIN L11-RELATED"/>
    <property type="match status" value="1"/>
</dbReference>
<organism evidence="8 9">
    <name type="scientific">Scytalidium lignicola</name>
    <name type="common">Hyphomycete</name>
    <dbReference type="NCBI Taxonomy" id="5539"/>
    <lineage>
        <taxon>Eukaryota</taxon>
        <taxon>Fungi</taxon>
        <taxon>Dikarya</taxon>
        <taxon>Ascomycota</taxon>
        <taxon>Pezizomycotina</taxon>
        <taxon>Leotiomycetes</taxon>
        <taxon>Leotiomycetes incertae sedis</taxon>
        <taxon>Scytalidium</taxon>
    </lineage>
</organism>
<name>A0A3E2GY11_SCYLI</name>
<keyword evidence="2" id="KW-0689">Ribosomal protein</keyword>
<dbReference type="FunFam" id="3.30.1440.10:FF:000001">
    <property type="entry name" value="50S ribosomal protein L5"/>
    <property type="match status" value="1"/>
</dbReference>
<evidence type="ECO:0000256" key="5">
    <source>
        <dbReference type="SAM" id="MobiDB-lite"/>
    </source>
</evidence>
<evidence type="ECO:0000256" key="2">
    <source>
        <dbReference type="ARBA" id="ARBA00022980"/>
    </source>
</evidence>
<dbReference type="InterPro" id="IPR031309">
    <property type="entry name" value="Ribosomal_uL5_C"/>
</dbReference>
<feature type="compositionally biased region" description="Basic and acidic residues" evidence="5">
    <location>
        <begin position="153"/>
        <end position="166"/>
    </location>
</feature>
<dbReference type="InterPro" id="IPR022803">
    <property type="entry name" value="Ribosomal_uL5_dom_sf"/>
</dbReference>
<evidence type="ECO:0000313" key="8">
    <source>
        <dbReference type="EMBL" id="RFU25991.1"/>
    </source>
</evidence>
<evidence type="ECO:0000259" key="7">
    <source>
        <dbReference type="Pfam" id="PF00673"/>
    </source>
</evidence>
<evidence type="ECO:0000313" key="9">
    <source>
        <dbReference type="Proteomes" id="UP000258309"/>
    </source>
</evidence>
<dbReference type="OMA" id="HITIHTT"/>
<dbReference type="Pfam" id="PF00281">
    <property type="entry name" value="Ribosomal_L5"/>
    <property type="match status" value="1"/>
</dbReference>